<evidence type="ECO:0000313" key="2">
    <source>
        <dbReference type="Proteomes" id="UP000235310"/>
    </source>
</evidence>
<dbReference type="EMBL" id="CP170589">
    <property type="protein sequence ID" value="XNH94267.1"/>
    <property type="molecule type" value="Genomic_DNA"/>
</dbReference>
<evidence type="ECO:0000313" key="1">
    <source>
        <dbReference type="EMBL" id="XNH94267.1"/>
    </source>
</evidence>
<dbReference type="Proteomes" id="UP000235310">
    <property type="component" value="Chromosome 1"/>
</dbReference>
<accession>A0ACD5FWY3</accession>
<reference evidence="1 2" key="1">
    <citation type="journal article" date="2018" name="Nature">
        <title>A major lineage of non-tailed dsDNA viruses as unrecognized killers of marine bacteria.</title>
        <authorList>
            <person name="Kauffman K.M."/>
            <person name="Hussain F.A."/>
            <person name="Yang J."/>
            <person name="Arevalo P."/>
            <person name="Brown J.M."/>
            <person name="Chang W.K."/>
            <person name="VanInsberghe D."/>
            <person name="Elsherbini J."/>
            <person name="Sharma R.S."/>
            <person name="Cutler M.B."/>
            <person name="Kelly L."/>
            <person name="Polz M.F."/>
        </authorList>
    </citation>
    <scope>NUCLEOTIDE SEQUENCE [LARGE SCALE GENOMIC DNA]</scope>
    <source>
        <strain evidence="1 2">10N.222.46.E12</strain>
    </source>
</reference>
<organism evidence="1 2">
    <name type="scientific">Vibrio cyclitrophicus</name>
    <dbReference type="NCBI Taxonomy" id="47951"/>
    <lineage>
        <taxon>Bacteria</taxon>
        <taxon>Pseudomonadati</taxon>
        <taxon>Pseudomonadota</taxon>
        <taxon>Gammaproteobacteria</taxon>
        <taxon>Vibrionales</taxon>
        <taxon>Vibrionaceae</taxon>
        <taxon>Vibrio</taxon>
    </lineage>
</organism>
<proteinExistence type="predicted"/>
<sequence>MRCRFDRFMFSYGLYFFYQLTLCEGKVDLVIFSNDHSVWQRALLKACLEKKIKTAYVQHANVSEFFPPLGFDFAFLDGKYAKSCYKGNDCKVFLVGCLRFQDFYKNRKLDVDTTLLCFNKIDSLFSIKKIIDYFDKNELPFNIRLHPGEQRKNVINFISEKYSKKDVSKLDLYETLSKHRYCLSGTSSIFLEASILGLYSMSIRDIFYDYYHFERNGLVKVFEKIDDINFDEIRTTNLEALSLYNFVDDELTVFRNPSDRIRSILVYEGLI</sequence>
<name>A0ACD5FWY3_9VIBR</name>
<protein>
    <submittedName>
        <fullName evidence="1">Uncharacterized protein</fullName>
    </submittedName>
</protein>
<gene>
    <name evidence="1" type="ORF">BCS90_03940</name>
</gene>